<dbReference type="GO" id="GO:0003677">
    <property type="term" value="F:DNA binding"/>
    <property type="evidence" value="ECO:0007669"/>
    <property type="project" value="InterPro"/>
</dbReference>
<dbReference type="Pfam" id="PF00929">
    <property type="entry name" value="RNase_T"/>
    <property type="match status" value="1"/>
</dbReference>
<comment type="function">
    <text evidence="1">DNA polymerase III is a complex, multichain enzyme responsible for most of the replicative synthesis in bacteria. The epsilon subunit contain the editing function and is a proofreading 3'-5' exonuclease.</text>
</comment>
<proteinExistence type="predicted"/>
<evidence type="ECO:0000256" key="2">
    <source>
        <dbReference type="ARBA" id="ARBA00026073"/>
    </source>
</evidence>
<protein>
    <submittedName>
        <fullName evidence="4">DNA polymerase III subunit epsilon</fullName>
    </submittedName>
</protein>
<dbReference type="SMART" id="SM00479">
    <property type="entry name" value="EXOIII"/>
    <property type="match status" value="1"/>
</dbReference>
<evidence type="ECO:0000256" key="1">
    <source>
        <dbReference type="ARBA" id="ARBA00025483"/>
    </source>
</evidence>
<dbReference type="GO" id="GO:0045004">
    <property type="term" value="P:DNA replication proofreading"/>
    <property type="evidence" value="ECO:0007669"/>
    <property type="project" value="TreeGrafter"/>
</dbReference>
<evidence type="ECO:0000259" key="3">
    <source>
        <dbReference type="SMART" id="SM00479"/>
    </source>
</evidence>
<dbReference type="InterPro" id="IPR006054">
    <property type="entry name" value="DnaQ"/>
</dbReference>
<dbReference type="Proteomes" id="UP000194221">
    <property type="component" value="Unassembled WGS sequence"/>
</dbReference>
<dbReference type="GO" id="GO:0008408">
    <property type="term" value="F:3'-5' exonuclease activity"/>
    <property type="evidence" value="ECO:0007669"/>
    <property type="project" value="TreeGrafter"/>
</dbReference>
<dbReference type="InterPro" id="IPR012337">
    <property type="entry name" value="RNaseH-like_sf"/>
</dbReference>
<dbReference type="SUPFAM" id="SSF53098">
    <property type="entry name" value="Ribonuclease H-like"/>
    <property type="match status" value="1"/>
</dbReference>
<name>A0A1Y2PFB2_9FLAO</name>
<dbReference type="RefSeq" id="WP_086028968.1">
    <property type="nucleotide sequence ID" value="NZ_LAPZ01000001.1"/>
</dbReference>
<dbReference type="InterPro" id="IPR013520">
    <property type="entry name" value="Ribonucl_H"/>
</dbReference>
<dbReference type="CDD" id="cd06127">
    <property type="entry name" value="DEDDh"/>
    <property type="match status" value="1"/>
</dbReference>
<dbReference type="STRING" id="1635173.WH52_00510"/>
<dbReference type="EMBL" id="LAPZ01000001">
    <property type="protein sequence ID" value="OSY89174.1"/>
    <property type="molecule type" value="Genomic_DNA"/>
</dbReference>
<dbReference type="OrthoDB" id="9803913at2"/>
<dbReference type="PANTHER" id="PTHR30231:SF41">
    <property type="entry name" value="DNA POLYMERASE III SUBUNIT EPSILON"/>
    <property type="match status" value="1"/>
</dbReference>
<accession>A0A1Y2PFB2</accession>
<dbReference type="FunFam" id="3.30.420.10:FF:000045">
    <property type="entry name" value="3'-5' exonuclease DinG"/>
    <property type="match status" value="1"/>
</dbReference>
<dbReference type="GO" id="GO:0005829">
    <property type="term" value="C:cytosol"/>
    <property type="evidence" value="ECO:0007669"/>
    <property type="project" value="TreeGrafter"/>
</dbReference>
<feature type="domain" description="Exonuclease" evidence="3">
    <location>
        <begin position="1"/>
        <end position="166"/>
    </location>
</feature>
<dbReference type="Gene3D" id="3.40.1440.10">
    <property type="entry name" value="GIY-YIG endonuclease"/>
    <property type="match status" value="1"/>
</dbReference>
<comment type="caution">
    <text evidence="4">The sequence shown here is derived from an EMBL/GenBank/DDBJ whole genome shotgun (WGS) entry which is preliminary data.</text>
</comment>
<evidence type="ECO:0000313" key="4">
    <source>
        <dbReference type="EMBL" id="OSY89174.1"/>
    </source>
</evidence>
<evidence type="ECO:0000313" key="5">
    <source>
        <dbReference type="Proteomes" id="UP000194221"/>
    </source>
</evidence>
<sequence length="366" mass="42427">MYAILDIETTGGKYNEEGITEIAIYKFDGHTVVDQFISLINPEREIQDFVVKLTGINNKMLRNAPKFYEVAKRIIEITQECVIVAHNASFDTRILTTEFRRLGYDYKRDSLCTVQLSKDLIPEAPSHSLGKLCRFLGIPVSDRHRANGDALATVQLFKLLLEKDTDKEIIKHSIKYSDQREVKQRQLKLLDSLPEKEGLFYVHNENGNIIFLGRGKNIKQEVNKLFLKSTKRGEKVQKKVHSITFEETGNTLFTRLKYYLELEILKPKYNLIRKRKITDKNFNHNNFLIIDKGRIPEENAVILIENNEVVGYAYTNLAYQENHLSILKPMLTNVENKKLAKTIIKNYLDKNKVGKIIRLEVETHSN</sequence>
<keyword evidence="5" id="KW-1185">Reference proteome</keyword>
<dbReference type="InParanoid" id="A0A1Y2PFB2"/>
<dbReference type="NCBIfam" id="TIGR00573">
    <property type="entry name" value="dnaq"/>
    <property type="match status" value="1"/>
</dbReference>
<organism evidence="4 5">
    <name type="scientific">Tenacibaculum holothuriorum</name>
    <dbReference type="NCBI Taxonomy" id="1635173"/>
    <lineage>
        <taxon>Bacteria</taxon>
        <taxon>Pseudomonadati</taxon>
        <taxon>Bacteroidota</taxon>
        <taxon>Flavobacteriia</taxon>
        <taxon>Flavobacteriales</taxon>
        <taxon>Flavobacteriaceae</taxon>
        <taxon>Tenacibaculum</taxon>
    </lineage>
</organism>
<dbReference type="PANTHER" id="PTHR30231">
    <property type="entry name" value="DNA POLYMERASE III SUBUNIT EPSILON"/>
    <property type="match status" value="1"/>
</dbReference>
<dbReference type="Gene3D" id="3.30.420.10">
    <property type="entry name" value="Ribonuclease H-like superfamily/Ribonuclease H"/>
    <property type="match status" value="1"/>
</dbReference>
<dbReference type="AlphaFoldDB" id="A0A1Y2PFB2"/>
<comment type="subunit">
    <text evidence="2">DNA polymerase III contains a core (composed of alpha, epsilon and theta chains) that associates with a tau subunit. This core dimerizes to form the POLIII' complex. PolIII' associates with the gamma complex (composed of gamma, delta, delta', psi and chi chains) and with the beta chain to form the complete DNA polymerase III complex.</text>
</comment>
<dbReference type="GO" id="GO:0003887">
    <property type="term" value="F:DNA-directed DNA polymerase activity"/>
    <property type="evidence" value="ECO:0007669"/>
    <property type="project" value="InterPro"/>
</dbReference>
<dbReference type="InterPro" id="IPR035901">
    <property type="entry name" value="GIY-YIG_endonuc_sf"/>
</dbReference>
<dbReference type="InterPro" id="IPR036397">
    <property type="entry name" value="RNaseH_sf"/>
</dbReference>
<gene>
    <name evidence="4" type="ORF">WH52_00510</name>
</gene>
<reference evidence="4 5" key="1">
    <citation type="submission" date="2015-03" db="EMBL/GenBank/DDBJ databases">
        <title>Genome sequence of Tenacibaculum sp. S2-2, isolated from intestinal microbiota of sea cucumber, Apostichopus japonicas.</title>
        <authorList>
            <person name="Shao Z."/>
            <person name="Wang L."/>
            <person name="Li X."/>
        </authorList>
    </citation>
    <scope>NUCLEOTIDE SEQUENCE [LARGE SCALE GENOMIC DNA]</scope>
    <source>
        <strain evidence="4 5">S2-2</strain>
    </source>
</reference>